<comment type="caution">
    <text evidence="3">The sequence shown here is derived from an EMBL/GenBank/DDBJ whole genome shotgun (WGS) entry which is preliminary data.</text>
</comment>
<protein>
    <recommendedName>
        <fullName evidence="2">CUE domain-containing protein</fullName>
    </recommendedName>
</protein>
<dbReference type="Pfam" id="PF02845">
    <property type="entry name" value="CUE"/>
    <property type="match status" value="1"/>
</dbReference>
<evidence type="ECO:0000313" key="3">
    <source>
        <dbReference type="EMBL" id="MCE2056129.1"/>
    </source>
</evidence>
<evidence type="ECO:0000256" key="1">
    <source>
        <dbReference type="SAM" id="Coils"/>
    </source>
</evidence>
<dbReference type="EMBL" id="JACEIK010006684">
    <property type="protein sequence ID" value="MCE2056129.1"/>
    <property type="molecule type" value="Genomic_DNA"/>
</dbReference>
<feature type="coiled-coil region" evidence="1">
    <location>
        <begin position="162"/>
        <end position="189"/>
    </location>
</feature>
<keyword evidence="4" id="KW-1185">Reference proteome</keyword>
<name>A0ABS8W265_DATST</name>
<dbReference type="Proteomes" id="UP000823775">
    <property type="component" value="Unassembled WGS sequence"/>
</dbReference>
<evidence type="ECO:0000259" key="2">
    <source>
        <dbReference type="Pfam" id="PF02845"/>
    </source>
</evidence>
<sequence>MSAIVCGKRSFFEDLQSPSPTSASPPISKEAPVFLDLAAAGGATVINQLRALFPDIESQFLEKALEECGNDLDAAVEVHDHLSHAQGKSVTASEADGDMGCVGELRNPCSAGAEVRRETAQNFQKAYFGLLWCFTGKRIEIILIQCHSEKASVAIQHERQKERSRNQEVQQLKQLIVQYQEQLRTLEVNNYSLKMHLQQAPSMQLYPCTLPIQAYSNIEMFPNKEMEPRKSPSLLASC</sequence>
<dbReference type="InterPro" id="IPR003892">
    <property type="entry name" value="CUE"/>
</dbReference>
<reference evidence="3 4" key="1">
    <citation type="journal article" date="2021" name="BMC Genomics">
        <title>Datura genome reveals duplications of psychoactive alkaloid biosynthetic genes and high mutation rate following tissue culture.</title>
        <authorList>
            <person name="Rajewski A."/>
            <person name="Carter-House D."/>
            <person name="Stajich J."/>
            <person name="Litt A."/>
        </authorList>
    </citation>
    <scope>NUCLEOTIDE SEQUENCE [LARGE SCALE GENOMIC DNA]</scope>
    <source>
        <strain evidence="3">AR-01</strain>
    </source>
</reference>
<organism evidence="3 4">
    <name type="scientific">Datura stramonium</name>
    <name type="common">Jimsonweed</name>
    <name type="synonym">Common thornapple</name>
    <dbReference type="NCBI Taxonomy" id="4076"/>
    <lineage>
        <taxon>Eukaryota</taxon>
        <taxon>Viridiplantae</taxon>
        <taxon>Streptophyta</taxon>
        <taxon>Embryophyta</taxon>
        <taxon>Tracheophyta</taxon>
        <taxon>Spermatophyta</taxon>
        <taxon>Magnoliopsida</taxon>
        <taxon>eudicotyledons</taxon>
        <taxon>Gunneridae</taxon>
        <taxon>Pentapetalae</taxon>
        <taxon>asterids</taxon>
        <taxon>lamiids</taxon>
        <taxon>Solanales</taxon>
        <taxon>Solanaceae</taxon>
        <taxon>Solanoideae</taxon>
        <taxon>Datureae</taxon>
        <taxon>Datura</taxon>
    </lineage>
</organism>
<dbReference type="InterPro" id="IPR009060">
    <property type="entry name" value="UBA-like_sf"/>
</dbReference>
<evidence type="ECO:0000313" key="4">
    <source>
        <dbReference type="Proteomes" id="UP000823775"/>
    </source>
</evidence>
<dbReference type="PANTHER" id="PTHR31245:SF30">
    <property type="entry name" value="CUE DOMAIN-CONTAINING PROTEIN"/>
    <property type="match status" value="1"/>
</dbReference>
<dbReference type="SUPFAM" id="SSF46934">
    <property type="entry name" value="UBA-like"/>
    <property type="match status" value="1"/>
</dbReference>
<accession>A0ABS8W265</accession>
<dbReference type="CDD" id="cd14279">
    <property type="entry name" value="CUE"/>
    <property type="match status" value="1"/>
</dbReference>
<proteinExistence type="predicted"/>
<dbReference type="PANTHER" id="PTHR31245">
    <property type="entry name" value="UBIQUITIN SYSTEM COMPONENT CUE PROTEIN"/>
    <property type="match status" value="1"/>
</dbReference>
<feature type="domain" description="CUE" evidence="2">
    <location>
        <begin position="46"/>
        <end position="77"/>
    </location>
</feature>
<keyword evidence="1" id="KW-0175">Coiled coil</keyword>
<gene>
    <name evidence="3" type="ORF">HAX54_044097</name>
</gene>